<keyword evidence="3" id="KW-0963">Cytoplasm</keyword>
<proteinExistence type="predicted"/>
<evidence type="ECO:0000313" key="8">
    <source>
        <dbReference type="EMBL" id="CBY21009.1"/>
    </source>
</evidence>
<evidence type="ECO:0000256" key="1">
    <source>
        <dbReference type="ARBA" id="ARBA00004123"/>
    </source>
</evidence>
<dbReference type="Gene3D" id="2.130.10.10">
    <property type="entry name" value="YVTN repeat-like/Quinoprotein amine dehydrogenase"/>
    <property type="match status" value="1"/>
</dbReference>
<dbReference type="FunCoup" id="E4WR71">
    <property type="interactions" value="25"/>
</dbReference>
<dbReference type="GO" id="GO:0006325">
    <property type="term" value="P:chromatin organization"/>
    <property type="evidence" value="ECO:0007669"/>
    <property type="project" value="TreeGrafter"/>
</dbReference>
<feature type="domain" description="Leucine-rich repeat and WD repeat-containing protein 1 LRR" evidence="6">
    <location>
        <begin position="14"/>
        <end position="183"/>
    </location>
</feature>
<dbReference type="Gene3D" id="3.80.10.10">
    <property type="entry name" value="Ribonuclease Inhibitor"/>
    <property type="match status" value="1"/>
</dbReference>
<dbReference type="InterPro" id="IPR052489">
    <property type="entry name" value="LRWD1"/>
</dbReference>
<comment type="subcellular location">
    <subcellularLocation>
        <location evidence="2">Cytoplasm</location>
        <location evidence="2">Cytoskeleton</location>
        <location evidence="2">Microtubule organizing center</location>
        <location evidence="2">Centrosome</location>
    </subcellularLocation>
    <subcellularLocation>
        <location evidence="1">Nucleus</location>
    </subcellularLocation>
</comment>
<dbReference type="InterPro" id="IPR015943">
    <property type="entry name" value="WD40/YVTN_repeat-like_dom_sf"/>
</dbReference>
<dbReference type="PANTHER" id="PTHR24370">
    <property type="entry name" value="OPTICIN"/>
    <property type="match status" value="1"/>
</dbReference>
<dbReference type="InterPro" id="IPR001611">
    <property type="entry name" value="Leu-rich_rpt"/>
</dbReference>
<name>E4WR71_OIKDI</name>
<dbReference type="GO" id="GO:0071169">
    <property type="term" value="P:establishment of protein localization to chromatin"/>
    <property type="evidence" value="ECO:0007669"/>
    <property type="project" value="TreeGrafter"/>
</dbReference>
<dbReference type="GO" id="GO:0003682">
    <property type="term" value="F:chromatin binding"/>
    <property type="evidence" value="ECO:0007669"/>
    <property type="project" value="TreeGrafter"/>
</dbReference>
<dbReference type="Pfam" id="PF23215">
    <property type="entry name" value="WD_LRWD1"/>
    <property type="match status" value="1"/>
</dbReference>
<dbReference type="InParanoid" id="E4WR71"/>
<protein>
    <recommendedName>
        <fullName evidence="10">Leucine-rich repeat and WD repeat-containing protein 1</fullName>
    </recommendedName>
</protein>
<dbReference type="InterPro" id="IPR056160">
    <property type="entry name" value="WD_LRWD1"/>
</dbReference>
<dbReference type="SUPFAM" id="SSF52058">
    <property type="entry name" value="L domain-like"/>
    <property type="match status" value="1"/>
</dbReference>
<dbReference type="InterPro" id="IPR056363">
    <property type="entry name" value="LRR_LRWD1_dom"/>
</dbReference>
<evidence type="ECO:0000259" key="7">
    <source>
        <dbReference type="Pfam" id="PF23215"/>
    </source>
</evidence>
<dbReference type="InterPro" id="IPR036322">
    <property type="entry name" value="WD40_repeat_dom_sf"/>
</dbReference>
<keyword evidence="9" id="KW-1185">Reference proteome</keyword>
<evidence type="ECO:0000259" key="6">
    <source>
        <dbReference type="Pfam" id="PF23211"/>
    </source>
</evidence>
<organism evidence="8">
    <name type="scientific">Oikopleura dioica</name>
    <name type="common">Tunicate</name>
    <dbReference type="NCBI Taxonomy" id="34765"/>
    <lineage>
        <taxon>Eukaryota</taxon>
        <taxon>Metazoa</taxon>
        <taxon>Chordata</taxon>
        <taxon>Tunicata</taxon>
        <taxon>Appendicularia</taxon>
        <taxon>Copelata</taxon>
        <taxon>Oikopleuridae</taxon>
        <taxon>Oikopleura</taxon>
    </lineage>
</organism>
<accession>E4WR71</accession>
<dbReference type="OrthoDB" id="7318948at2759"/>
<dbReference type="Proteomes" id="UP000001307">
    <property type="component" value="Unassembled WGS sequence"/>
</dbReference>
<dbReference type="AlphaFoldDB" id="E4WR71"/>
<dbReference type="PROSITE" id="PS51450">
    <property type="entry name" value="LRR"/>
    <property type="match status" value="1"/>
</dbReference>
<evidence type="ECO:0008006" key="10">
    <source>
        <dbReference type="Google" id="ProtNLM"/>
    </source>
</evidence>
<dbReference type="EMBL" id="FN653015">
    <property type="protein sequence ID" value="CBY21009.1"/>
    <property type="molecule type" value="Genomic_DNA"/>
</dbReference>
<dbReference type="GO" id="GO:0005813">
    <property type="term" value="C:centrosome"/>
    <property type="evidence" value="ECO:0007669"/>
    <property type="project" value="UniProtKB-SubCell"/>
</dbReference>
<dbReference type="PANTHER" id="PTHR24370:SF10">
    <property type="entry name" value="LEUCINE-RICH REPEAT AND WD REPEAT-CONTAINING PROTEIN 1"/>
    <property type="match status" value="1"/>
</dbReference>
<dbReference type="InterPro" id="IPR032675">
    <property type="entry name" value="LRR_dom_sf"/>
</dbReference>
<dbReference type="GO" id="GO:0005664">
    <property type="term" value="C:nuclear origin of replication recognition complex"/>
    <property type="evidence" value="ECO:0007669"/>
    <property type="project" value="TreeGrafter"/>
</dbReference>
<reference evidence="8" key="1">
    <citation type="journal article" date="2010" name="Science">
        <title>Plasticity of animal genome architecture unmasked by rapid evolution of a pelagic tunicate.</title>
        <authorList>
            <person name="Denoeud F."/>
            <person name="Henriet S."/>
            <person name="Mungpakdee S."/>
            <person name="Aury J.M."/>
            <person name="Da Silva C."/>
            <person name="Brinkmann H."/>
            <person name="Mikhaleva J."/>
            <person name="Olsen L.C."/>
            <person name="Jubin C."/>
            <person name="Canestro C."/>
            <person name="Bouquet J.M."/>
            <person name="Danks G."/>
            <person name="Poulain J."/>
            <person name="Campsteijn C."/>
            <person name="Adamski M."/>
            <person name="Cross I."/>
            <person name="Yadetie F."/>
            <person name="Muffato M."/>
            <person name="Louis A."/>
            <person name="Butcher S."/>
            <person name="Tsagkogeorga G."/>
            <person name="Konrad A."/>
            <person name="Singh S."/>
            <person name="Jensen M.F."/>
            <person name="Cong E.H."/>
            <person name="Eikeseth-Otteraa H."/>
            <person name="Noel B."/>
            <person name="Anthouard V."/>
            <person name="Porcel B.M."/>
            <person name="Kachouri-Lafond R."/>
            <person name="Nishino A."/>
            <person name="Ugolini M."/>
            <person name="Chourrout P."/>
            <person name="Nishida H."/>
            <person name="Aasland R."/>
            <person name="Huzurbazar S."/>
            <person name="Westhof E."/>
            <person name="Delsuc F."/>
            <person name="Lehrach H."/>
            <person name="Reinhardt R."/>
            <person name="Weissenbach J."/>
            <person name="Roy S.W."/>
            <person name="Artiguenave F."/>
            <person name="Postlethwait J.H."/>
            <person name="Manak J.R."/>
            <person name="Thompson E.M."/>
            <person name="Jaillon O."/>
            <person name="Du Pasquier L."/>
            <person name="Boudinot P."/>
            <person name="Liberles D.A."/>
            <person name="Volff J.N."/>
            <person name="Philippe H."/>
            <person name="Lenhard B."/>
            <person name="Roest Crollius H."/>
            <person name="Wincker P."/>
            <person name="Chourrout D."/>
        </authorList>
    </citation>
    <scope>NUCLEOTIDE SEQUENCE [LARGE SCALE GENOMIC DNA]</scope>
</reference>
<evidence type="ECO:0000256" key="3">
    <source>
        <dbReference type="ARBA" id="ARBA00022490"/>
    </source>
</evidence>
<feature type="domain" description="Leucine-rich repeat and WD repeat-containing protein 1 WD" evidence="7">
    <location>
        <begin position="237"/>
        <end position="620"/>
    </location>
</feature>
<sequence length="623" mass="69159">MITKSFLESVAGKQVAKIENLNLSNKNLGDKEIEDGKVALSELVALDTLDLSGNRLTKFPDLTFSDCRVLNITHNNLEPFSDDAKMSWTLEEIDIRGNPALNINERFKLRELVPKLKILDGEDVPENDVFFTVKKTLTKELAKLASEKFKDELTEKSGQEKFLKRARRVPAGPKSLRDFRSWLAERIAADIIESGTVAEIKSAEEEENCDLGFYKDLKRKRGMLGVPTTNTPTGKWTPLSALQCHSQHPKQTDVSLWAVEFEPDVTKNNETTHIFASCGGDALCFTNAKTGRVQSKFVEPDESLFCCSWSADPQNPLLQTESIIAVGGKFGTVYIIKPHTGKSSYNSLIELYKGVCIHRIKAIRGLGVINSVKFAFPKHPELLFIAPALNDSSKNAISGWKVSTTTAPCQKLLELHGLEGYSPVKICLPNLNSGLSSLFCSTDNGVRVWDVRGAENAQKEKRDVAAKFFHPNLPDTVIVDSIQQVDKNHMMTKVADSGVIFIWALDGVQSEIEAAKGEEYHIEPTKMLNWSNTDKVYLNCFANKGKIYAGDEDGQIWTYEPDLSHNSPEFQEPSEVIPWPIVKRTTTEQVPLKATIINDIATPASGKYLVAATNNNIVLTLKG</sequence>
<dbReference type="Pfam" id="PF23211">
    <property type="entry name" value="LRR_LRWD1"/>
    <property type="match status" value="1"/>
</dbReference>
<keyword evidence="4" id="KW-0206">Cytoskeleton</keyword>
<dbReference type="SUPFAM" id="SSF50978">
    <property type="entry name" value="WD40 repeat-like"/>
    <property type="match status" value="1"/>
</dbReference>
<evidence type="ECO:0000256" key="2">
    <source>
        <dbReference type="ARBA" id="ARBA00004300"/>
    </source>
</evidence>
<gene>
    <name evidence="8" type="ORF">GSOID_T00001020001</name>
</gene>
<evidence type="ECO:0000256" key="4">
    <source>
        <dbReference type="ARBA" id="ARBA00023212"/>
    </source>
</evidence>
<evidence type="ECO:0000313" key="9">
    <source>
        <dbReference type="Proteomes" id="UP000001307"/>
    </source>
</evidence>
<keyword evidence="5" id="KW-0539">Nucleus</keyword>
<evidence type="ECO:0000256" key="5">
    <source>
        <dbReference type="ARBA" id="ARBA00023242"/>
    </source>
</evidence>